<proteinExistence type="predicted"/>
<evidence type="ECO:0000256" key="1">
    <source>
        <dbReference type="SAM" id="SignalP"/>
    </source>
</evidence>
<evidence type="ECO:0000313" key="2">
    <source>
        <dbReference type="EMBL" id="SEN63897.1"/>
    </source>
</evidence>
<evidence type="ECO:0000313" key="3">
    <source>
        <dbReference type="Proteomes" id="UP000198553"/>
    </source>
</evidence>
<dbReference type="AlphaFoldDB" id="A0A1H8I6V5"/>
<dbReference type="STRING" id="930146.SAMN05192533_11669"/>
<protein>
    <recommendedName>
        <fullName evidence="4">DUF1259 domain-containing protein</fullName>
    </recommendedName>
</protein>
<gene>
    <name evidence="2" type="ORF">SAMN05192533_11669</name>
</gene>
<reference evidence="3" key="1">
    <citation type="submission" date="2016-10" db="EMBL/GenBank/DDBJ databases">
        <authorList>
            <person name="Varghese N."/>
            <person name="Submissions S."/>
        </authorList>
    </citation>
    <scope>NUCLEOTIDE SEQUENCE [LARGE SCALE GENOMIC DNA]</scope>
    <source>
        <strain evidence="3">B48,IBRC-M 10115,DSM 25386,CECT 8001</strain>
    </source>
</reference>
<dbReference type="Proteomes" id="UP000198553">
    <property type="component" value="Unassembled WGS sequence"/>
</dbReference>
<keyword evidence="3" id="KW-1185">Reference proteome</keyword>
<dbReference type="EMBL" id="FOBW01000016">
    <property type="protein sequence ID" value="SEN63897.1"/>
    <property type="molecule type" value="Genomic_DNA"/>
</dbReference>
<keyword evidence="1" id="KW-0732">Signal</keyword>
<feature type="signal peptide" evidence="1">
    <location>
        <begin position="1"/>
        <end position="23"/>
    </location>
</feature>
<feature type="chain" id="PRO_5011593918" description="DUF1259 domain-containing protein" evidence="1">
    <location>
        <begin position="24"/>
        <end position="154"/>
    </location>
</feature>
<sequence length="154" mass="17441">MRKRLMVSMLLIGLALPMSHSFAKEEASCKDLEKMFGTEVEVEDGVCKLEITRKDLNVVHMGKKLSPETMELVFHIAFEPVDGQTAVMGEMALLEEEVNPVIDAFRKGNIEVSAVHNHMIHERPRVMYLHFQGIGDMKQQANVVKNAIEQTSYK</sequence>
<dbReference type="InterPro" id="IPR011094">
    <property type="entry name" value="Uncharacterised_LppY/LpqO"/>
</dbReference>
<name>A0A1H8I6V5_9BACI</name>
<dbReference type="Pfam" id="PF07485">
    <property type="entry name" value="DUF1529"/>
    <property type="match status" value="1"/>
</dbReference>
<organism evidence="2 3">
    <name type="scientific">Mesobacillus persicus</name>
    <dbReference type="NCBI Taxonomy" id="930146"/>
    <lineage>
        <taxon>Bacteria</taxon>
        <taxon>Bacillati</taxon>
        <taxon>Bacillota</taxon>
        <taxon>Bacilli</taxon>
        <taxon>Bacillales</taxon>
        <taxon>Bacillaceae</taxon>
        <taxon>Mesobacillus</taxon>
    </lineage>
</organism>
<dbReference type="OrthoDB" id="4687120at2"/>
<evidence type="ECO:0008006" key="4">
    <source>
        <dbReference type="Google" id="ProtNLM"/>
    </source>
</evidence>
<accession>A0A1H8I6V5</accession>
<dbReference type="RefSeq" id="WP_090749246.1">
    <property type="nucleotide sequence ID" value="NZ_FOBW01000016.1"/>
</dbReference>